<dbReference type="PANTHER" id="PTHR45896">
    <property type="entry name" value="N-ALPHA-ACETYLTRANSFERASE 30"/>
    <property type="match status" value="1"/>
</dbReference>
<accession>A0AAW1P8Y7</accession>
<dbReference type="PANTHER" id="PTHR45896:SF1">
    <property type="entry name" value="N-ALPHA-ACETYLTRANSFERASE 30"/>
    <property type="match status" value="1"/>
</dbReference>
<dbReference type="GO" id="GO:0031417">
    <property type="term" value="C:NatC complex"/>
    <property type="evidence" value="ECO:0007669"/>
    <property type="project" value="TreeGrafter"/>
</dbReference>
<name>A0AAW1P8Y7_9CHLO</name>
<proteinExistence type="inferred from homology"/>
<evidence type="ECO:0000256" key="2">
    <source>
        <dbReference type="ARBA" id="ARBA00023315"/>
    </source>
</evidence>
<dbReference type="PROSITE" id="PS51186">
    <property type="entry name" value="GNAT"/>
    <property type="match status" value="1"/>
</dbReference>
<evidence type="ECO:0000256" key="1">
    <source>
        <dbReference type="ARBA" id="ARBA00022679"/>
    </source>
</evidence>
<dbReference type="Pfam" id="PF00583">
    <property type="entry name" value="Acetyltransf_1"/>
    <property type="match status" value="1"/>
</dbReference>
<dbReference type="CDD" id="cd04301">
    <property type="entry name" value="NAT_SF"/>
    <property type="match status" value="1"/>
</dbReference>
<sequence>MKAQTDSAVAALSSSDAEQTFGTVTAVTPVEPPAQISAEDVSLRQYTGERDLPHVMRLIDNELSEPYSIFTYRYFLHTWPKLCFLAFHKQHCFGTVVCKLEPHQELMRGYIAMLVVEKSFRGLGIGTKLVKVAVDTMMQGGDLDEVVLEAEVSNLGALSLYTNLGFIRDKRLARYYMNGVDAFRLKLLLPLSPEKEEELAAAQLHRVQVSLWHMYFVN</sequence>
<dbReference type="Gene3D" id="3.40.630.30">
    <property type="match status" value="1"/>
</dbReference>
<evidence type="ECO:0000256" key="3">
    <source>
        <dbReference type="ARBA" id="ARBA00024025"/>
    </source>
</evidence>
<dbReference type="AlphaFoldDB" id="A0AAW1P8Y7"/>
<dbReference type="Proteomes" id="UP001465755">
    <property type="component" value="Unassembled WGS sequence"/>
</dbReference>
<dbReference type="SUPFAM" id="SSF55729">
    <property type="entry name" value="Acyl-CoA N-acyltransferases (Nat)"/>
    <property type="match status" value="1"/>
</dbReference>
<reference evidence="5 6" key="1">
    <citation type="journal article" date="2024" name="Nat. Commun.">
        <title>Phylogenomics reveals the evolutionary origins of lichenization in chlorophyte algae.</title>
        <authorList>
            <person name="Puginier C."/>
            <person name="Libourel C."/>
            <person name="Otte J."/>
            <person name="Skaloud P."/>
            <person name="Haon M."/>
            <person name="Grisel S."/>
            <person name="Petersen M."/>
            <person name="Berrin J.G."/>
            <person name="Delaux P.M."/>
            <person name="Dal Grande F."/>
            <person name="Keller J."/>
        </authorList>
    </citation>
    <scope>NUCLEOTIDE SEQUENCE [LARGE SCALE GENOMIC DNA]</scope>
    <source>
        <strain evidence="5 6">SAG 2036</strain>
    </source>
</reference>
<dbReference type="InterPro" id="IPR000182">
    <property type="entry name" value="GNAT_dom"/>
</dbReference>
<dbReference type="EMBL" id="JALJOQ010000044">
    <property type="protein sequence ID" value="KAK9805322.1"/>
    <property type="molecule type" value="Genomic_DNA"/>
</dbReference>
<keyword evidence="2" id="KW-0012">Acyltransferase</keyword>
<feature type="domain" description="N-acetyltransferase" evidence="4">
    <location>
        <begin position="41"/>
        <end position="190"/>
    </location>
</feature>
<comment type="caution">
    <text evidence="5">The sequence shown here is derived from an EMBL/GenBank/DDBJ whole genome shotgun (WGS) entry which is preliminary data.</text>
</comment>
<dbReference type="GO" id="GO:0004596">
    <property type="term" value="F:protein-N-terminal amino-acid acetyltransferase activity"/>
    <property type="evidence" value="ECO:0007669"/>
    <property type="project" value="InterPro"/>
</dbReference>
<keyword evidence="1" id="KW-0808">Transferase</keyword>
<comment type="similarity">
    <text evidence="3">Belongs to the acetyltransferase family. MAK3 subfamily.</text>
</comment>
<evidence type="ECO:0000313" key="6">
    <source>
        <dbReference type="Proteomes" id="UP001465755"/>
    </source>
</evidence>
<evidence type="ECO:0000259" key="4">
    <source>
        <dbReference type="PROSITE" id="PS51186"/>
    </source>
</evidence>
<protein>
    <recommendedName>
        <fullName evidence="4">N-acetyltransferase domain-containing protein</fullName>
    </recommendedName>
</protein>
<evidence type="ECO:0000313" key="5">
    <source>
        <dbReference type="EMBL" id="KAK9805322.1"/>
    </source>
</evidence>
<gene>
    <name evidence="5" type="ORF">WJX73_001730</name>
</gene>
<organism evidence="5 6">
    <name type="scientific">Symbiochloris irregularis</name>
    <dbReference type="NCBI Taxonomy" id="706552"/>
    <lineage>
        <taxon>Eukaryota</taxon>
        <taxon>Viridiplantae</taxon>
        <taxon>Chlorophyta</taxon>
        <taxon>core chlorophytes</taxon>
        <taxon>Trebouxiophyceae</taxon>
        <taxon>Trebouxiales</taxon>
        <taxon>Trebouxiaceae</taxon>
        <taxon>Symbiochloris</taxon>
    </lineage>
</organism>
<dbReference type="InterPro" id="IPR044542">
    <property type="entry name" value="NAA30-like"/>
</dbReference>
<dbReference type="InterPro" id="IPR016181">
    <property type="entry name" value="Acyl_CoA_acyltransferase"/>
</dbReference>
<keyword evidence="6" id="KW-1185">Reference proteome</keyword>